<dbReference type="InterPro" id="IPR045265">
    <property type="entry name" value="AIR12_DOMON"/>
</dbReference>
<keyword evidence="3 10" id="KW-0812">Transmembrane</keyword>
<evidence type="ECO:0000256" key="1">
    <source>
        <dbReference type="ARBA" id="ARBA00004370"/>
    </source>
</evidence>
<keyword evidence="7 8" id="KW-0472">Membrane</keyword>
<feature type="domain" description="DOMON" evidence="12">
    <location>
        <begin position="46"/>
        <end position="165"/>
    </location>
</feature>
<proteinExistence type="predicted"/>
<feature type="domain" description="Cytochrome b561" evidence="13">
    <location>
        <begin position="174"/>
        <end position="372"/>
    </location>
</feature>
<evidence type="ECO:0000256" key="3">
    <source>
        <dbReference type="ARBA" id="ARBA00022692"/>
    </source>
</evidence>
<dbReference type="Pfam" id="PF04526">
    <property type="entry name" value="DUF568"/>
    <property type="match status" value="1"/>
</dbReference>
<dbReference type="Pfam" id="PF03188">
    <property type="entry name" value="Cytochrom_B561"/>
    <property type="match status" value="1"/>
</dbReference>
<dbReference type="EMBL" id="CM026421">
    <property type="protein sequence ID" value="KAG0591778.1"/>
    <property type="molecule type" value="Genomic_DNA"/>
</dbReference>
<dbReference type="EMBL" id="CM026421">
    <property type="protein sequence ID" value="KAG0591776.1"/>
    <property type="molecule type" value="Genomic_DNA"/>
</dbReference>
<feature type="transmembrane region" description="Helical" evidence="10">
    <location>
        <begin position="286"/>
        <end position="304"/>
    </location>
</feature>
<feature type="transmembrane region" description="Helical" evidence="10">
    <location>
        <begin position="244"/>
        <end position="266"/>
    </location>
</feature>
<dbReference type="PANTHER" id="PTHR23130:SF199">
    <property type="entry name" value="CYTOCHROME B561 AND DOMON DOMAIN-CONTAINING PROTEIN"/>
    <property type="match status" value="1"/>
</dbReference>
<dbReference type="PROSITE" id="PS50939">
    <property type="entry name" value="CYTOCHROME_B561"/>
    <property type="match status" value="1"/>
</dbReference>
<keyword evidence="9" id="KW-0479">Metal-binding</keyword>
<evidence type="ECO:0000256" key="11">
    <source>
        <dbReference type="SAM" id="SignalP"/>
    </source>
</evidence>
<evidence type="ECO:0000259" key="12">
    <source>
        <dbReference type="PROSITE" id="PS50836"/>
    </source>
</evidence>
<evidence type="ECO:0000256" key="10">
    <source>
        <dbReference type="SAM" id="Phobius"/>
    </source>
</evidence>
<dbReference type="GO" id="GO:0016020">
    <property type="term" value="C:membrane"/>
    <property type="evidence" value="ECO:0007669"/>
    <property type="project" value="UniProtKB-SubCell"/>
</dbReference>
<dbReference type="InterPro" id="IPR005018">
    <property type="entry name" value="DOMON_domain"/>
</dbReference>
<comment type="cofactor">
    <cofactor evidence="8">
        <name>heme b</name>
        <dbReference type="ChEBI" id="CHEBI:60344"/>
    </cofactor>
    <text evidence="8">Binds 2 heme b groups non-covalently.</text>
</comment>
<protein>
    <recommendedName>
        <fullName evidence="8">Cytochrome b561 and DOMON domain-containing protein</fullName>
    </recommendedName>
</protein>
<dbReference type="CDD" id="cd09629">
    <property type="entry name" value="DOMON_CIL1_like"/>
    <property type="match status" value="1"/>
</dbReference>
<evidence type="ECO:0000313" key="14">
    <source>
        <dbReference type="EMBL" id="KAG0591776.1"/>
    </source>
</evidence>
<dbReference type="CDD" id="cd08760">
    <property type="entry name" value="Cyt_b561_FRRS1_like"/>
    <property type="match status" value="1"/>
</dbReference>
<keyword evidence="5 8" id="KW-0249">Electron transport</keyword>
<name>A0A8T0J933_CERPU</name>
<comment type="caution">
    <text evidence="14">The sequence shown here is derived from an EMBL/GenBank/DDBJ whole genome shotgun (WGS) entry which is preliminary data.</text>
</comment>
<keyword evidence="4 11" id="KW-0732">Signal</keyword>
<dbReference type="EMBL" id="CM026421">
    <property type="protein sequence ID" value="KAG0591777.1"/>
    <property type="molecule type" value="Genomic_DNA"/>
</dbReference>
<evidence type="ECO:0000256" key="2">
    <source>
        <dbReference type="ARBA" id="ARBA00022448"/>
    </source>
</evidence>
<keyword evidence="6 10" id="KW-1133">Transmembrane helix</keyword>
<keyword evidence="2 8" id="KW-0813">Transport</keyword>
<evidence type="ECO:0000256" key="6">
    <source>
        <dbReference type="ARBA" id="ARBA00022989"/>
    </source>
</evidence>
<evidence type="ECO:0000256" key="5">
    <source>
        <dbReference type="ARBA" id="ARBA00022982"/>
    </source>
</evidence>
<dbReference type="InterPro" id="IPR006593">
    <property type="entry name" value="Cyt_b561/ferric_Rdtase_TM"/>
</dbReference>
<reference evidence="14" key="1">
    <citation type="submission" date="2020-06" db="EMBL/GenBank/DDBJ databases">
        <title>WGS assembly of Ceratodon purpureus strain R40.</title>
        <authorList>
            <person name="Carey S.B."/>
            <person name="Jenkins J."/>
            <person name="Shu S."/>
            <person name="Lovell J.T."/>
            <person name="Sreedasyam A."/>
            <person name="Maumus F."/>
            <person name="Tiley G.P."/>
            <person name="Fernandez-Pozo N."/>
            <person name="Barry K."/>
            <person name="Chen C."/>
            <person name="Wang M."/>
            <person name="Lipzen A."/>
            <person name="Daum C."/>
            <person name="Saski C.A."/>
            <person name="Payton A.C."/>
            <person name="Mcbreen J.C."/>
            <person name="Conrad R.E."/>
            <person name="Kollar L.M."/>
            <person name="Olsson S."/>
            <person name="Huttunen S."/>
            <person name="Landis J.B."/>
            <person name="Wickett N.J."/>
            <person name="Johnson M.G."/>
            <person name="Rensing S.A."/>
            <person name="Grimwood J."/>
            <person name="Schmutz J."/>
            <person name="Mcdaniel S.F."/>
        </authorList>
    </citation>
    <scope>NUCLEOTIDE SEQUENCE</scope>
    <source>
        <strain evidence="14">R40</strain>
    </source>
</reference>
<feature type="binding site" description="axial binding residue" evidence="9">
    <location>
        <position position="318"/>
    </location>
    <ligand>
        <name>heme b</name>
        <dbReference type="ChEBI" id="CHEBI:60344"/>
        <label>1</label>
    </ligand>
    <ligandPart>
        <name>Fe</name>
        <dbReference type="ChEBI" id="CHEBI:18248"/>
    </ligandPart>
</feature>
<dbReference type="GO" id="GO:0046872">
    <property type="term" value="F:metal ion binding"/>
    <property type="evidence" value="ECO:0007669"/>
    <property type="project" value="UniProtKB-KW"/>
</dbReference>
<organism evidence="14 15">
    <name type="scientific">Ceratodon purpureus</name>
    <name type="common">Fire moss</name>
    <name type="synonym">Dicranum purpureum</name>
    <dbReference type="NCBI Taxonomy" id="3225"/>
    <lineage>
        <taxon>Eukaryota</taxon>
        <taxon>Viridiplantae</taxon>
        <taxon>Streptophyta</taxon>
        <taxon>Embryophyta</taxon>
        <taxon>Bryophyta</taxon>
        <taxon>Bryophytina</taxon>
        <taxon>Bryopsida</taxon>
        <taxon>Dicranidae</taxon>
        <taxon>Pseudoditrichales</taxon>
        <taxon>Ditrichaceae</taxon>
        <taxon>Ceratodon</taxon>
    </lineage>
</organism>
<evidence type="ECO:0000256" key="9">
    <source>
        <dbReference type="PIRSR" id="PIRSR037471-1"/>
    </source>
</evidence>
<dbReference type="OrthoDB" id="2419613at2759"/>
<dbReference type="PROSITE" id="PS50836">
    <property type="entry name" value="DOMON"/>
    <property type="match status" value="1"/>
</dbReference>
<feature type="signal peptide" evidence="11">
    <location>
        <begin position="1"/>
        <end position="23"/>
    </location>
</feature>
<feature type="transmembrane region" description="Helical" evidence="10">
    <location>
        <begin position="349"/>
        <end position="371"/>
    </location>
</feature>
<feature type="binding site" description="axial binding residue" evidence="9">
    <location>
        <position position="281"/>
    </location>
    <ligand>
        <name>heme b</name>
        <dbReference type="ChEBI" id="CHEBI:60344"/>
        <label>1</label>
    </ligand>
    <ligandPart>
        <name>Fe</name>
        <dbReference type="ChEBI" id="CHEBI:18248"/>
    </ligandPart>
</feature>
<dbReference type="Proteomes" id="UP000822688">
    <property type="component" value="Chromosome 1"/>
</dbReference>
<keyword evidence="9" id="KW-0408">Iron</keyword>
<gene>
    <name evidence="14" type="ORF">KC19_1G201300</name>
</gene>
<dbReference type="InterPro" id="IPR017214">
    <property type="entry name" value="UCP037471"/>
</dbReference>
<dbReference type="PIRSF" id="PIRSF037471">
    <property type="entry name" value="UCP037471"/>
    <property type="match status" value="1"/>
</dbReference>
<dbReference type="PANTHER" id="PTHR23130">
    <property type="entry name" value="CYTOCHROME B561 AND DOMON DOMAIN-CONTAINING PROTEIN"/>
    <property type="match status" value="1"/>
</dbReference>
<dbReference type="EMBL" id="CM026421">
    <property type="protein sequence ID" value="KAG0591780.1"/>
    <property type="molecule type" value="Genomic_DNA"/>
</dbReference>
<evidence type="ECO:0000256" key="7">
    <source>
        <dbReference type="ARBA" id="ARBA00023136"/>
    </source>
</evidence>
<feature type="transmembrane region" description="Helical" evidence="10">
    <location>
        <begin position="214"/>
        <end position="232"/>
    </location>
</feature>
<feature type="binding site" description="axial binding residue" evidence="9">
    <location>
        <position position="249"/>
    </location>
    <ligand>
        <name>heme b</name>
        <dbReference type="ChEBI" id="CHEBI:60344"/>
        <label>1</label>
    </ligand>
    <ligandPart>
        <name>Fe</name>
        <dbReference type="ChEBI" id="CHEBI:18248"/>
    </ligandPart>
</feature>
<evidence type="ECO:0000313" key="15">
    <source>
        <dbReference type="Proteomes" id="UP000822688"/>
    </source>
</evidence>
<evidence type="ECO:0000256" key="4">
    <source>
        <dbReference type="ARBA" id="ARBA00022729"/>
    </source>
</evidence>
<dbReference type="AlphaFoldDB" id="A0A8T0J933"/>
<feature type="chain" id="PRO_5036274584" description="Cytochrome b561 and DOMON domain-containing protein" evidence="11">
    <location>
        <begin position="24"/>
        <end position="393"/>
    </location>
</feature>
<dbReference type="SMART" id="SM00665">
    <property type="entry name" value="B561"/>
    <property type="match status" value="1"/>
</dbReference>
<dbReference type="Gene3D" id="1.20.120.1770">
    <property type="match status" value="1"/>
</dbReference>
<evidence type="ECO:0000256" key="8">
    <source>
        <dbReference type="PIRNR" id="PIRNR037471"/>
    </source>
</evidence>
<evidence type="ECO:0000259" key="13">
    <source>
        <dbReference type="PROSITE" id="PS50939"/>
    </source>
</evidence>
<keyword evidence="15" id="KW-1185">Reference proteome</keyword>
<comment type="subcellular location">
    <subcellularLocation>
        <location evidence="1">Membrane</location>
    </subcellularLocation>
</comment>
<feature type="transmembrane region" description="Helical" evidence="10">
    <location>
        <begin position="316"/>
        <end position="337"/>
    </location>
</feature>
<feature type="binding site" description="axial binding residue" evidence="9">
    <location>
        <position position="213"/>
    </location>
    <ligand>
        <name>heme b</name>
        <dbReference type="ChEBI" id="CHEBI:60344"/>
        <label>1</label>
    </ligand>
    <ligandPart>
        <name>Fe</name>
        <dbReference type="ChEBI" id="CHEBI:18248"/>
    </ligandPart>
</feature>
<sequence>MAFTWTCIWVTAIVCLCFQGVSCKSNKCGKGVTTKEYDNCQNSLVLGASLAWTLDTSTNTIDFAFTEDLTDASGWVAWGINPSGAQMVGTQALGAFRNSTGITVRTYDVTQAVKDNTRSLIPGPVAVAYSNYSAAVTADGTVTISGTVTLAQGQATKLNLVWNRGSAVVAITAALLGHNFDSDNLASTAVVEMSSGKTTGGGEIPNKDLKDIHGILNAVSWGILLPIGVMSARYLRPFEFADPAWFYLHVFCQVTGYAGGTAGWVLGLRLQKYANPIKYYHRNMGIAIWAIATFQVLLAILLRPKPKAKARPFWNVVHHTLGYAIIILAIINIFEGIDLLGEDKWKRVYITILVILGLIAIVLELITWFHWMQKRERKHKRHSVLIGDREPET</sequence>
<accession>A0A8T0J933</accession>